<keyword evidence="7 11" id="KW-1133">Transmembrane helix</keyword>
<evidence type="ECO:0000256" key="4">
    <source>
        <dbReference type="ARBA" id="ARBA00022547"/>
    </source>
</evidence>
<keyword evidence="6 11" id="KW-0375">Hydrogen ion transport</keyword>
<evidence type="ECO:0000313" key="14">
    <source>
        <dbReference type="Proteomes" id="UP001597079"/>
    </source>
</evidence>
<feature type="transmembrane region" description="Helical" evidence="11">
    <location>
        <begin position="12"/>
        <end position="38"/>
    </location>
</feature>
<feature type="transmembrane region" description="Helical" evidence="11">
    <location>
        <begin position="217"/>
        <end position="245"/>
    </location>
</feature>
<dbReference type="EMBL" id="JBHUCX010000035">
    <property type="protein sequence ID" value="MFD1675814.1"/>
    <property type="molecule type" value="Genomic_DNA"/>
</dbReference>
<feature type="transmembrane region" description="Helical" evidence="11">
    <location>
        <begin position="73"/>
        <end position="94"/>
    </location>
</feature>
<dbReference type="PANTHER" id="PTHR42823">
    <property type="entry name" value="ATP SYNTHASE SUBUNIT A, CHLOROPLASTIC"/>
    <property type="match status" value="1"/>
</dbReference>
<keyword evidence="11" id="KW-1003">Cell membrane</keyword>
<evidence type="ECO:0000256" key="8">
    <source>
        <dbReference type="ARBA" id="ARBA00023065"/>
    </source>
</evidence>
<dbReference type="PRINTS" id="PR00123">
    <property type="entry name" value="ATPASEA"/>
</dbReference>
<dbReference type="HAMAP" id="MF_01393">
    <property type="entry name" value="ATP_synth_a_bact"/>
    <property type="match status" value="1"/>
</dbReference>
<evidence type="ECO:0000256" key="5">
    <source>
        <dbReference type="ARBA" id="ARBA00022692"/>
    </source>
</evidence>
<dbReference type="NCBIfam" id="TIGR01131">
    <property type="entry name" value="ATP_synt_6_or_A"/>
    <property type="match status" value="1"/>
</dbReference>
<evidence type="ECO:0000256" key="3">
    <source>
        <dbReference type="ARBA" id="ARBA00022448"/>
    </source>
</evidence>
<keyword evidence="14" id="KW-1185">Reference proteome</keyword>
<evidence type="ECO:0000256" key="6">
    <source>
        <dbReference type="ARBA" id="ARBA00022781"/>
    </source>
</evidence>
<reference evidence="14" key="1">
    <citation type="journal article" date="2019" name="Int. J. Syst. Evol. Microbiol.">
        <title>The Global Catalogue of Microorganisms (GCM) 10K type strain sequencing project: providing services to taxonomists for standard genome sequencing and annotation.</title>
        <authorList>
            <consortium name="The Broad Institute Genomics Platform"/>
            <consortium name="The Broad Institute Genome Sequencing Center for Infectious Disease"/>
            <person name="Wu L."/>
            <person name="Ma J."/>
        </authorList>
    </citation>
    <scope>NUCLEOTIDE SEQUENCE [LARGE SCALE GENOMIC DNA]</scope>
    <source>
        <strain evidence="14">CGMCC 1.12286</strain>
    </source>
</reference>
<comment type="caution">
    <text evidence="13">The sequence shown here is derived from an EMBL/GenBank/DDBJ whole genome shotgun (WGS) entry which is preliminary data.</text>
</comment>
<dbReference type="InterPro" id="IPR023011">
    <property type="entry name" value="ATP_synth_F0_asu_AS"/>
</dbReference>
<dbReference type="InterPro" id="IPR035908">
    <property type="entry name" value="F0_ATP_A_sf"/>
</dbReference>
<dbReference type="PROSITE" id="PS00449">
    <property type="entry name" value="ATPASE_A"/>
    <property type="match status" value="1"/>
</dbReference>
<accession>A0ABW4JIM2</accession>
<evidence type="ECO:0000256" key="2">
    <source>
        <dbReference type="ARBA" id="ARBA00006810"/>
    </source>
</evidence>
<dbReference type="Pfam" id="PF00119">
    <property type="entry name" value="ATP-synt_A"/>
    <property type="match status" value="1"/>
</dbReference>
<dbReference type="SUPFAM" id="SSF81336">
    <property type="entry name" value="F1F0 ATP synthase subunit A"/>
    <property type="match status" value="1"/>
</dbReference>
<evidence type="ECO:0000256" key="10">
    <source>
        <dbReference type="ARBA" id="ARBA00023310"/>
    </source>
</evidence>
<evidence type="ECO:0000313" key="13">
    <source>
        <dbReference type="EMBL" id="MFD1675814.1"/>
    </source>
</evidence>
<keyword evidence="9 11" id="KW-0472">Membrane</keyword>
<dbReference type="Proteomes" id="UP001597079">
    <property type="component" value="Unassembled WGS sequence"/>
</dbReference>
<dbReference type="CDD" id="cd00310">
    <property type="entry name" value="ATP-synt_Fo_a_6"/>
    <property type="match status" value="1"/>
</dbReference>
<evidence type="ECO:0000256" key="7">
    <source>
        <dbReference type="ARBA" id="ARBA00022989"/>
    </source>
</evidence>
<evidence type="ECO:0000256" key="1">
    <source>
        <dbReference type="ARBA" id="ARBA00004141"/>
    </source>
</evidence>
<evidence type="ECO:0000256" key="12">
    <source>
        <dbReference type="RuleBase" id="RU000483"/>
    </source>
</evidence>
<comment type="function">
    <text evidence="11 12">Key component of the proton channel; it plays a direct role in the translocation of protons across the membrane.</text>
</comment>
<dbReference type="RefSeq" id="WP_377943693.1">
    <property type="nucleotide sequence ID" value="NZ_JBHUCX010000035.1"/>
</dbReference>
<comment type="subcellular location">
    <subcellularLocation>
        <location evidence="11 12">Cell membrane</location>
        <topology evidence="11 12">Multi-pass membrane protein</topology>
    </subcellularLocation>
    <subcellularLocation>
        <location evidence="1">Membrane</location>
        <topology evidence="1">Multi-pass membrane protein</topology>
    </subcellularLocation>
</comment>
<dbReference type="InterPro" id="IPR000568">
    <property type="entry name" value="ATP_synth_F0_asu"/>
</dbReference>
<evidence type="ECO:0000256" key="9">
    <source>
        <dbReference type="ARBA" id="ARBA00023136"/>
    </source>
</evidence>
<keyword evidence="4 11" id="KW-0138">CF(0)</keyword>
<dbReference type="Gene3D" id="1.20.120.220">
    <property type="entry name" value="ATP synthase, F0 complex, subunit A"/>
    <property type="match status" value="1"/>
</dbReference>
<feature type="transmembrane region" description="Helical" evidence="11">
    <location>
        <begin position="136"/>
        <end position="155"/>
    </location>
</feature>
<dbReference type="PANTHER" id="PTHR42823:SF3">
    <property type="entry name" value="ATP SYNTHASE SUBUNIT A, CHLOROPLASTIC"/>
    <property type="match status" value="1"/>
</dbReference>
<gene>
    <name evidence="11 13" type="primary">atpB</name>
    <name evidence="13" type="ORF">ACFSB2_14015</name>
</gene>
<dbReference type="InterPro" id="IPR045082">
    <property type="entry name" value="ATP_syn_F0_a_bact/chloroplast"/>
</dbReference>
<proteinExistence type="inferred from homology"/>
<keyword evidence="8 11" id="KW-0406">Ion transport</keyword>
<feature type="transmembrane region" description="Helical" evidence="11">
    <location>
        <begin position="187"/>
        <end position="211"/>
    </location>
</feature>
<organism evidence="13 14">
    <name type="scientific">Alicyclobacillus fodiniaquatilis</name>
    <dbReference type="NCBI Taxonomy" id="1661150"/>
    <lineage>
        <taxon>Bacteria</taxon>
        <taxon>Bacillati</taxon>
        <taxon>Bacillota</taxon>
        <taxon>Bacilli</taxon>
        <taxon>Bacillales</taxon>
        <taxon>Alicyclobacillaceae</taxon>
        <taxon>Alicyclobacillus</taxon>
    </lineage>
</organism>
<name>A0ABW4JIM2_9BACL</name>
<keyword evidence="5 11" id="KW-0812">Transmembrane</keyword>
<comment type="similarity">
    <text evidence="2 11 12">Belongs to the ATPase A chain family.</text>
</comment>
<keyword evidence="10 11" id="KW-0066">ATP synthesis</keyword>
<keyword evidence="3 11" id="KW-0813">Transport</keyword>
<sequence>MPVFPEIFAGTIFATNLTVIGTILFTGLVVFVVLRIALARMDMRSPRGLQNFVEWVAEFTTNMARETMPTEQAVGFMLPLAFTMLLFLFVANWLGLIMTIAVHFGAHAPAGWGIAPGDLANAKGEVELFDSPTSNMSMALAIAVMVWLISHARGLRHPKIWLKHFYSPSPLAVIEEITNPLTHGMRLYGNIFAGEALLGIMLKAPFLFGWIPWQLPLIVLWLLYSLFVATIQAYVFSILMCLYVGNKSFEGHSHH</sequence>
<evidence type="ECO:0000256" key="11">
    <source>
        <dbReference type="HAMAP-Rule" id="MF_01393"/>
    </source>
</evidence>
<protein>
    <recommendedName>
        <fullName evidence="11 12">ATP synthase subunit a</fullName>
    </recommendedName>
    <alternativeName>
        <fullName evidence="11">ATP synthase F0 sector subunit a</fullName>
    </alternativeName>
    <alternativeName>
        <fullName evidence="11">F-ATPase subunit 6</fullName>
    </alternativeName>
</protein>